<feature type="transmembrane region" description="Helical" evidence="1">
    <location>
        <begin position="20"/>
        <end position="42"/>
    </location>
</feature>
<protein>
    <submittedName>
        <fullName evidence="2">Uncharacterized protein</fullName>
    </submittedName>
</protein>
<keyword evidence="1" id="KW-0472">Membrane</keyword>
<evidence type="ECO:0000313" key="3">
    <source>
        <dbReference type="Proteomes" id="UP000325945"/>
    </source>
</evidence>
<dbReference type="Proteomes" id="UP000325945">
    <property type="component" value="Unassembled WGS sequence"/>
</dbReference>
<name>A0A5N6XHB0_9EURO</name>
<keyword evidence="3" id="KW-1185">Reference proteome</keyword>
<sequence>MCKCVSTTSLNGPQPMKVRLFIKTILQTWGIHFLGAVLWFSLVKINELNFLIYTQ</sequence>
<keyword evidence="1" id="KW-1133">Transmembrane helix</keyword>
<dbReference type="AlphaFoldDB" id="A0A5N6XHB0"/>
<accession>A0A5N6XHB0</accession>
<organism evidence="2 3">
    <name type="scientific">Aspergillus sergii</name>
    <dbReference type="NCBI Taxonomy" id="1034303"/>
    <lineage>
        <taxon>Eukaryota</taxon>
        <taxon>Fungi</taxon>
        <taxon>Dikarya</taxon>
        <taxon>Ascomycota</taxon>
        <taxon>Pezizomycotina</taxon>
        <taxon>Eurotiomycetes</taxon>
        <taxon>Eurotiomycetidae</taxon>
        <taxon>Eurotiales</taxon>
        <taxon>Aspergillaceae</taxon>
        <taxon>Aspergillus</taxon>
        <taxon>Aspergillus subgen. Circumdati</taxon>
    </lineage>
</organism>
<proteinExistence type="predicted"/>
<evidence type="ECO:0000313" key="2">
    <source>
        <dbReference type="EMBL" id="KAE8332153.1"/>
    </source>
</evidence>
<dbReference type="EMBL" id="ML741766">
    <property type="protein sequence ID" value="KAE8332153.1"/>
    <property type="molecule type" value="Genomic_DNA"/>
</dbReference>
<gene>
    <name evidence="2" type="ORF">BDV39DRAFT_167398</name>
</gene>
<reference evidence="3" key="1">
    <citation type="submission" date="2019-04" db="EMBL/GenBank/DDBJ databases">
        <title>Friends and foes A comparative genomics studyof 23 Aspergillus species from section Flavi.</title>
        <authorList>
            <consortium name="DOE Joint Genome Institute"/>
            <person name="Kjaerbolling I."/>
            <person name="Vesth T."/>
            <person name="Frisvad J.C."/>
            <person name="Nybo J.L."/>
            <person name="Theobald S."/>
            <person name="Kildgaard S."/>
            <person name="Isbrandt T."/>
            <person name="Kuo A."/>
            <person name="Sato A."/>
            <person name="Lyhne E.K."/>
            <person name="Kogle M.E."/>
            <person name="Wiebenga A."/>
            <person name="Kun R.S."/>
            <person name="Lubbers R.J."/>
            <person name="Makela M.R."/>
            <person name="Barry K."/>
            <person name="Chovatia M."/>
            <person name="Clum A."/>
            <person name="Daum C."/>
            <person name="Haridas S."/>
            <person name="He G."/>
            <person name="LaButti K."/>
            <person name="Lipzen A."/>
            <person name="Mondo S."/>
            <person name="Riley R."/>
            <person name="Salamov A."/>
            <person name="Simmons B.A."/>
            <person name="Magnuson J.K."/>
            <person name="Henrissat B."/>
            <person name="Mortensen U.H."/>
            <person name="Larsen T.O."/>
            <person name="Devries R.P."/>
            <person name="Grigoriev I.V."/>
            <person name="Machida M."/>
            <person name="Baker S.E."/>
            <person name="Andersen M.R."/>
        </authorList>
    </citation>
    <scope>NUCLEOTIDE SEQUENCE [LARGE SCALE GENOMIC DNA]</scope>
    <source>
        <strain evidence="3">CBS 130017</strain>
    </source>
</reference>
<evidence type="ECO:0000256" key="1">
    <source>
        <dbReference type="SAM" id="Phobius"/>
    </source>
</evidence>
<keyword evidence="1" id="KW-0812">Transmembrane</keyword>